<dbReference type="GO" id="GO:0006221">
    <property type="term" value="P:pyrimidine nucleotide biosynthetic process"/>
    <property type="evidence" value="ECO:0007669"/>
    <property type="project" value="UniProtKB-KW"/>
</dbReference>
<evidence type="ECO:0000256" key="1">
    <source>
        <dbReference type="ARBA" id="ARBA00022975"/>
    </source>
</evidence>
<organism evidence="3 4">
    <name type="scientific">Sphingorhabdus lutea</name>
    <dbReference type="NCBI Taxonomy" id="1913578"/>
    <lineage>
        <taxon>Bacteria</taxon>
        <taxon>Pseudomonadati</taxon>
        <taxon>Pseudomonadota</taxon>
        <taxon>Alphaproteobacteria</taxon>
        <taxon>Sphingomonadales</taxon>
        <taxon>Sphingomonadaceae</taxon>
        <taxon>Sphingorhabdus</taxon>
    </lineage>
</organism>
<dbReference type="Proteomes" id="UP000242561">
    <property type="component" value="Chromosome"/>
</dbReference>
<dbReference type="RefSeq" id="WP_072559453.1">
    <property type="nucleotide sequence ID" value="NZ_CP018154.1"/>
</dbReference>
<accession>A0A1L3JCF0</accession>
<dbReference type="GO" id="GO:0046872">
    <property type="term" value="F:metal ion binding"/>
    <property type="evidence" value="ECO:0007669"/>
    <property type="project" value="InterPro"/>
</dbReference>
<dbReference type="GO" id="GO:0004151">
    <property type="term" value="F:dihydroorotase activity"/>
    <property type="evidence" value="ECO:0007669"/>
    <property type="project" value="InterPro"/>
</dbReference>
<dbReference type="SUPFAM" id="SSF51556">
    <property type="entry name" value="Metallo-dependent hydrolases"/>
    <property type="match status" value="1"/>
</dbReference>
<evidence type="ECO:0000313" key="3">
    <source>
        <dbReference type="EMBL" id="APG62804.1"/>
    </source>
</evidence>
<evidence type="ECO:0000259" key="2">
    <source>
        <dbReference type="Pfam" id="PF01979"/>
    </source>
</evidence>
<dbReference type="GO" id="GO:0005737">
    <property type="term" value="C:cytoplasm"/>
    <property type="evidence" value="ECO:0007669"/>
    <property type="project" value="TreeGrafter"/>
</dbReference>
<dbReference type="InterPro" id="IPR050138">
    <property type="entry name" value="DHOase/Allantoinase_Hydrolase"/>
</dbReference>
<dbReference type="PANTHER" id="PTHR43668">
    <property type="entry name" value="ALLANTOINASE"/>
    <property type="match status" value="1"/>
</dbReference>
<dbReference type="Gene3D" id="2.30.40.10">
    <property type="entry name" value="Urease, subunit C, domain 1"/>
    <property type="match status" value="1"/>
</dbReference>
<dbReference type="AlphaFoldDB" id="A0A1L3JCF0"/>
<keyword evidence="4" id="KW-1185">Reference proteome</keyword>
<gene>
    <name evidence="3" type="ORF">LPB140_08390</name>
</gene>
<dbReference type="OrthoDB" id="9775759at2"/>
<reference evidence="3 4" key="1">
    <citation type="submission" date="2016-11" db="EMBL/GenBank/DDBJ databases">
        <title>Sphingorhabdus sp. LPB0140, isolated from marine environment.</title>
        <authorList>
            <person name="Kim E."/>
            <person name="Yi H."/>
        </authorList>
    </citation>
    <scope>NUCLEOTIDE SEQUENCE [LARGE SCALE GENOMIC DNA]</scope>
    <source>
        <strain evidence="3 4">LPB0140</strain>
    </source>
</reference>
<dbReference type="InterPro" id="IPR032466">
    <property type="entry name" value="Metal_Hydrolase"/>
</dbReference>
<dbReference type="InterPro" id="IPR004722">
    <property type="entry name" value="DHOase"/>
</dbReference>
<dbReference type="STRING" id="1913578.LPB140_08390"/>
<feature type="domain" description="Amidohydrolase-related" evidence="2">
    <location>
        <begin position="141"/>
        <end position="409"/>
    </location>
</feature>
<dbReference type="SUPFAM" id="SSF51338">
    <property type="entry name" value="Composite domain of metallo-dependent hydrolases"/>
    <property type="match status" value="1"/>
</dbReference>
<dbReference type="CDD" id="cd01317">
    <property type="entry name" value="DHOase_IIa"/>
    <property type="match status" value="1"/>
</dbReference>
<dbReference type="InterPro" id="IPR011059">
    <property type="entry name" value="Metal-dep_hydrolase_composite"/>
</dbReference>
<dbReference type="Gene3D" id="3.20.20.140">
    <property type="entry name" value="Metal-dependent hydrolases"/>
    <property type="match status" value="1"/>
</dbReference>
<dbReference type="Pfam" id="PF01979">
    <property type="entry name" value="Amidohydro_1"/>
    <property type="match status" value="1"/>
</dbReference>
<dbReference type="GO" id="GO:0004038">
    <property type="term" value="F:allantoinase activity"/>
    <property type="evidence" value="ECO:0007669"/>
    <property type="project" value="TreeGrafter"/>
</dbReference>
<sequence length="411" mass="43548">MNKIIKNIALFDGRTKQDILISDQNIADINKNLAKSDAGKGLSDADIIDGSGLTALPAIIDIGTFKIDKAAFFMGGIARAALMPDQNPTLDEPSAVKYAALKAKPDLWIHPIGAATKGLENQSMAEYALMKDAGARAISTGRHWISNSGLMLKIQQYAASLDLPLIIHAEDCGLTHGANATSSLNATILGILAAPPQAESIAIARDIALAEISGAALHFRHVTTAKSLDLIKQAKKQGLKITAGVSPAYLLLNDMAISDFRTFAHLSPPLRSEDDRLAALEALADGTIDILCSAHDPRDVEEKRLPFSDSAAGMVGAQSLLSHGLNLVRDGVINMERLTQLLSSNPAKLLGLGNAGKLENGFEADIILVDEDAPWQIKSDNLPGLAGNTPFDGLPVIGKVRHMLKGGKLLF</sequence>
<keyword evidence="1" id="KW-0665">Pyrimidine biosynthesis</keyword>
<name>A0A1L3JCF0_9SPHN</name>
<dbReference type="GO" id="GO:0006145">
    <property type="term" value="P:purine nucleobase catabolic process"/>
    <property type="evidence" value="ECO:0007669"/>
    <property type="project" value="TreeGrafter"/>
</dbReference>
<dbReference type="PANTHER" id="PTHR43668:SF2">
    <property type="entry name" value="ALLANTOINASE"/>
    <property type="match status" value="1"/>
</dbReference>
<evidence type="ECO:0000313" key="4">
    <source>
        <dbReference type="Proteomes" id="UP000242561"/>
    </source>
</evidence>
<protein>
    <submittedName>
        <fullName evidence="3">Dihydroorotase</fullName>
    </submittedName>
</protein>
<proteinExistence type="predicted"/>
<dbReference type="InterPro" id="IPR006680">
    <property type="entry name" value="Amidohydro-rel"/>
</dbReference>
<dbReference type="EMBL" id="CP018154">
    <property type="protein sequence ID" value="APG62804.1"/>
    <property type="molecule type" value="Genomic_DNA"/>
</dbReference>
<dbReference type="KEGG" id="sphl:LPB140_08390"/>